<dbReference type="InterPro" id="IPR037523">
    <property type="entry name" value="VOC_core"/>
</dbReference>
<gene>
    <name evidence="2" type="ORF">FHP06_05055</name>
</gene>
<evidence type="ECO:0000259" key="1">
    <source>
        <dbReference type="PROSITE" id="PS51819"/>
    </source>
</evidence>
<dbReference type="OrthoDB" id="3823476at2"/>
<comment type="caution">
    <text evidence="2">The sequence shown here is derived from an EMBL/GenBank/DDBJ whole genome shotgun (WGS) entry which is preliminary data.</text>
</comment>
<evidence type="ECO:0000313" key="3">
    <source>
        <dbReference type="Proteomes" id="UP000321571"/>
    </source>
</evidence>
<sequence>MTTSLVGVTIDCRDPDALAEFWSRLLDRPITDQMDGPGWATVGSRDDLLPRLTFQQVPEPKVGKTRLHLDVRVDDIDDGIATVERLGGRWTGARYDYDEGVVVTMTDPEDHEFCLVQYFQE</sequence>
<accession>A0A5C8NMN3</accession>
<dbReference type="PROSITE" id="PS51819">
    <property type="entry name" value="VOC"/>
    <property type="match status" value="1"/>
</dbReference>
<proteinExistence type="predicted"/>
<dbReference type="AlphaFoldDB" id="A0A5C8NMN3"/>
<dbReference type="RefSeq" id="WP_147684415.1">
    <property type="nucleotide sequence ID" value="NZ_VDUX01000002.1"/>
</dbReference>
<dbReference type="Pfam" id="PF18029">
    <property type="entry name" value="Glyoxalase_6"/>
    <property type="match status" value="1"/>
</dbReference>
<dbReference type="EMBL" id="VDUX01000002">
    <property type="protein sequence ID" value="TXL62081.1"/>
    <property type="molecule type" value="Genomic_DNA"/>
</dbReference>
<feature type="domain" description="VOC" evidence="1">
    <location>
        <begin position="4"/>
        <end position="118"/>
    </location>
</feature>
<dbReference type="InterPro" id="IPR029068">
    <property type="entry name" value="Glyas_Bleomycin-R_OHBP_Dase"/>
</dbReference>
<reference evidence="2 3" key="1">
    <citation type="submission" date="2019-06" db="EMBL/GenBank/DDBJ databases">
        <title>Aeromicrobium sp. nov., isolated from a maize field.</title>
        <authorList>
            <person name="Lin S.-Y."/>
            <person name="Tsai C.-F."/>
            <person name="Young C.-C."/>
        </authorList>
    </citation>
    <scope>NUCLEOTIDE SEQUENCE [LARGE SCALE GENOMIC DNA]</scope>
    <source>
        <strain evidence="2 3">CC-CFT486</strain>
    </source>
</reference>
<name>A0A5C8NMN3_9ACTN</name>
<organism evidence="2 3">
    <name type="scientific">Aeromicrobium terrae</name>
    <dbReference type="NCBI Taxonomy" id="2498846"/>
    <lineage>
        <taxon>Bacteria</taxon>
        <taxon>Bacillati</taxon>
        <taxon>Actinomycetota</taxon>
        <taxon>Actinomycetes</taxon>
        <taxon>Propionibacteriales</taxon>
        <taxon>Nocardioidaceae</taxon>
        <taxon>Aeromicrobium</taxon>
    </lineage>
</organism>
<dbReference type="Proteomes" id="UP000321571">
    <property type="component" value="Unassembled WGS sequence"/>
</dbReference>
<dbReference type="SUPFAM" id="SSF54593">
    <property type="entry name" value="Glyoxalase/Bleomycin resistance protein/Dihydroxybiphenyl dioxygenase"/>
    <property type="match status" value="1"/>
</dbReference>
<dbReference type="PANTHER" id="PTHR35908">
    <property type="entry name" value="HYPOTHETICAL FUSION PROTEIN"/>
    <property type="match status" value="1"/>
</dbReference>
<dbReference type="InterPro" id="IPR041581">
    <property type="entry name" value="Glyoxalase_6"/>
</dbReference>
<evidence type="ECO:0000313" key="2">
    <source>
        <dbReference type="EMBL" id="TXL62081.1"/>
    </source>
</evidence>
<protein>
    <submittedName>
        <fullName evidence="2">VOC family protein</fullName>
    </submittedName>
</protein>
<dbReference type="Gene3D" id="3.10.180.10">
    <property type="entry name" value="2,3-Dihydroxybiphenyl 1,2-Dioxygenase, domain 1"/>
    <property type="match status" value="1"/>
</dbReference>
<dbReference type="PANTHER" id="PTHR35908:SF1">
    <property type="entry name" value="CONSERVED PROTEIN"/>
    <property type="match status" value="1"/>
</dbReference>
<keyword evidence="3" id="KW-1185">Reference proteome</keyword>
<dbReference type="CDD" id="cd06587">
    <property type="entry name" value="VOC"/>
    <property type="match status" value="1"/>
</dbReference>